<sequence>MRAKLVTGVAAVVVVIVAVVAVALASGGSDDDPAAAHTVTWWSPNWDKEQAERLATEFEQQNPGTTVTIVETTWETMADKIRVALESGTAPDVITELTSRTGLYAAKGQLLDVSSWYTGSMARDDFLPSALDAVTLDGKLYGVPFRWDGSALIYNKDMLAAAGYSTPPATWAEFETMAKKLTANGVSGTAWPLGNDANTATRWIDQYFTYGGDFAVDGSAVRVDPAKAGEALDLIGSSIVDGWASKSSLEVDNTGLRDLFINKKVAMYVGGAFDVTPIQQAGINLGTALYPGVDGPGTVSADGFSFLVPAGTKNVDDTRKFVEFLAQPQNMAALTQTFPARTSAGNDPKFTGELIKPFFDQLAHAKPNPGYAGMTELTATIYSAQQSVGLARTSASSAGQQVADQAAKVLKP</sequence>
<dbReference type="Pfam" id="PF13416">
    <property type="entry name" value="SBP_bac_8"/>
    <property type="match status" value="1"/>
</dbReference>
<dbReference type="Gene3D" id="3.40.190.10">
    <property type="entry name" value="Periplasmic binding protein-like II"/>
    <property type="match status" value="2"/>
</dbReference>
<dbReference type="CDD" id="cd13585">
    <property type="entry name" value="PBP2_TMBP_like"/>
    <property type="match status" value="1"/>
</dbReference>
<evidence type="ECO:0000256" key="1">
    <source>
        <dbReference type="ARBA" id="ARBA00008520"/>
    </source>
</evidence>
<dbReference type="EMBL" id="JAVHUY010000003">
    <property type="protein sequence ID" value="MDQ7903636.1"/>
    <property type="molecule type" value="Genomic_DNA"/>
</dbReference>
<evidence type="ECO:0000256" key="2">
    <source>
        <dbReference type="ARBA" id="ARBA00022448"/>
    </source>
</evidence>
<evidence type="ECO:0000313" key="5">
    <source>
        <dbReference type="Proteomes" id="UP001230908"/>
    </source>
</evidence>
<dbReference type="PANTHER" id="PTHR30061:SF50">
    <property type="entry name" value="MALTOSE_MALTODEXTRIN-BINDING PERIPLASMIC PROTEIN"/>
    <property type="match status" value="1"/>
</dbReference>
<proteinExistence type="inferred from homology"/>
<name>A0ABU0ZBA6_9ACTN</name>
<accession>A0ABU0ZBA6</accession>
<gene>
    <name evidence="4" type="ORF">RB614_03790</name>
</gene>
<dbReference type="InterPro" id="IPR006059">
    <property type="entry name" value="SBP"/>
</dbReference>
<dbReference type="SUPFAM" id="SSF53850">
    <property type="entry name" value="Periplasmic binding protein-like II"/>
    <property type="match status" value="1"/>
</dbReference>
<organism evidence="4 5">
    <name type="scientific">Phytohabitans maris</name>
    <dbReference type="NCBI Taxonomy" id="3071409"/>
    <lineage>
        <taxon>Bacteria</taxon>
        <taxon>Bacillati</taxon>
        <taxon>Actinomycetota</taxon>
        <taxon>Actinomycetes</taxon>
        <taxon>Micromonosporales</taxon>
        <taxon>Micromonosporaceae</taxon>
    </lineage>
</organism>
<comment type="caution">
    <text evidence="4">The sequence shown here is derived from an EMBL/GenBank/DDBJ whole genome shotgun (WGS) entry which is preliminary data.</text>
</comment>
<dbReference type="PANTHER" id="PTHR30061">
    <property type="entry name" value="MALTOSE-BINDING PERIPLASMIC PROTEIN"/>
    <property type="match status" value="1"/>
</dbReference>
<comment type="similarity">
    <text evidence="1">Belongs to the bacterial solute-binding protein 1 family.</text>
</comment>
<keyword evidence="5" id="KW-1185">Reference proteome</keyword>
<reference evidence="4 5" key="1">
    <citation type="submission" date="2023-08" db="EMBL/GenBank/DDBJ databases">
        <title>Phytohabitans sansha sp. nov., isolated from marine sediment.</title>
        <authorList>
            <person name="Zhao Y."/>
            <person name="Yi K."/>
        </authorList>
    </citation>
    <scope>NUCLEOTIDE SEQUENCE [LARGE SCALE GENOMIC DNA]</scope>
    <source>
        <strain evidence="4 5">ZYX-F-186</strain>
    </source>
</reference>
<evidence type="ECO:0000256" key="3">
    <source>
        <dbReference type="ARBA" id="ARBA00022729"/>
    </source>
</evidence>
<protein>
    <submittedName>
        <fullName evidence="4">Sugar ABC transporter substrate-binding protein</fullName>
    </submittedName>
</protein>
<dbReference type="RefSeq" id="WP_308710913.1">
    <property type="nucleotide sequence ID" value="NZ_JAVHUY010000003.1"/>
</dbReference>
<dbReference type="Proteomes" id="UP001230908">
    <property type="component" value="Unassembled WGS sequence"/>
</dbReference>
<keyword evidence="3" id="KW-0732">Signal</keyword>
<evidence type="ECO:0000313" key="4">
    <source>
        <dbReference type="EMBL" id="MDQ7903636.1"/>
    </source>
</evidence>
<keyword evidence="2" id="KW-0813">Transport</keyword>